<evidence type="ECO:0000313" key="1">
    <source>
        <dbReference type="EMBL" id="HFM99286.1"/>
    </source>
</evidence>
<name>A0A7C3KF67_9CYAN</name>
<dbReference type="EMBL" id="DSRU01000233">
    <property type="protein sequence ID" value="HFM99286.1"/>
    <property type="molecule type" value="Genomic_DNA"/>
</dbReference>
<proteinExistence type="predicted"/>
<gene>
    <name evidence="1" type="ORF">ENR64_16315</name>
</gene>
<sequence>MSKAQEFNSQVPTENRSIRALRALQRQLGLTTNLPKTTGHIRQDNYMLESERVTPVLQTQMDHLWSWMTDLSPQYKEMQNILCPNVALNRISVIYRFLGWLVRYKQVAWESLSLFQIIDFVLVKTAYAAAGSYEEERRIERNAQKAAEATLKRVNEFFSWQEKERYVSPRTLLFEIESFVDVAEWLYRDETNLFKGPAYSDIPVMVLLKKLRKDLKKIARSAPPVADVALKWLEWDDFVRFVRQLEMECLPEYNSQKRRTPTAIARSYRRFLACALLCYLPPDRQRTLRELQEGKTLVN</sequence>
<organism evidence="1">
    <name type="scientific">Oscillatoriales cyanobacterium SpSt-418</name>
    <dbReference type="NCBI Taxonomy" id="2282169"/>
    <lineage>
        <taxon>Bacteria</taxon>
        <taxon>Bacillati</taxon>
        <taxon>Cyanobacteriota</taxon>
        <taxon>Cyanophyceae</taxon>
        <taxon>Oscillatoriophycideae</taxon>
        <taxon>Oscillatoriales</taxon>
    </lineage>
</organism>
<comment type="caution">
    <text evidence="1">The sequence shown here is derived from an EMBL/GenBank/DDBJ whole genome shotgun (WGS) entry which is preliminary data.</text>
</comment>
<accession>A0A7C3KF67</accession>
<protein>
    <submittedName>
        <fullName evidence="1">Uncharacterized protein</fullName>
    </submittedName>
</protein>
<reference evidence="1" key="1">
    <citation type="journal article" date="2020" name="mSystems">
        <title>Genome- and Community-Level Interaction Insights into Carbon Utilization and Element Cycling Functions of Hydrothermarchaeota in Hydrothermal Sediment.</title>
        <authorList>
            <person name="Zhou Z."/>
            <person name="Liu Y."/>
            <person name="Xu W."/>
            <person name="Pan J."/>
            <person name="Luo Z.H."/>
            <person name="Li M."/>
        </authorList>
    </citation>
    <scope>NUCLEOTIDE SEQUENCE [LARGE SCALE GENOMIC DNA]</scope>
    <source>
        <strain evidence="1">SpSt-418</strain>
    </source>
</reference>
<dbReference type="AlphaFoldDB" id="A0A7C3KF67"/>